<feature type="compositionally biased region" description="Pro residues" evidence="2">
    <location>
        <begin position="421"/>
        <end position="430"/>
    </location>
</feature>
<feature type="compositionally biased region" description="Basic and acidic residues" evidence="2">
    <location>
        <begin position="493"/>
        <end position="504"/>
    </location>
</feature>
<evidence type="ECO:0000256" key="1">
    <source>
        <dbReference type="SAM" id="Coils"/>
    </source>
</evidence>
<dbReference type="OrthoDB" id="2535925at2759"/>
<feature type="compositionally biased region" description="Polar residues" evidence="2">
    <location>
        <begin position="579"/>
        <end position="609"/>
    </location>
</feature>
<keyword evidence="1" id="KW-0175">Coiled coil</keyword>
<feature type="region of interest" description="Disordered" evidence="2">
    <location>
        <begin position="244"/>
        <end position="271"/>
    </location>
</feature>
<organism evidence="3 4">
    <name type="scientific">Microbotryum intermedium</name>
    <dbReference type="NCBI Taxonomy" id="269621"/>
    <lineage>
        <taxon>Eukaryota</taxon>
        <taxon>Fungi</taxon>
        <taxon>Dikarya</taxon>
        <taxon>Basidiomycota</taxon>
        <taxon>Pucciniomycotina</taxon>
        <taxon>Microbotryomycetes</taxon>
        <taxon>Microbotryales</taxon>
        <taxon>Microbotryaceae</taxon>
        <taxon>Microbotryum</taxon>
    </lineage>
</organism>
<feature type="compositionally biased region" description="Basic and acidic residues" evidence="2">
    <location>
        <begin position="512"/>
        <end position="525"/>
    </location>
</feature>
<evidence type="ECO:0000256" key="2">
    <source>
        <dbReference type="SAM" id="MobiDB-lite"/>
    </source>
</evidence>
<proteinExistence type="predicted"/>
<feature type="region of interest" description="Disordered" evidence="2">
    <location>
        <begin position="1102"/>
        <end position="1121"/>
    </location>
</feature>
<dbReference type="AlphaFoldDB" id="A0A238FMW0"/>
<feature type="compositionally biased region" description="Polar residues" evidence="2">
    <location>
        <begin position="762"/>
        <end position="771"/>
    </location>
</feature>
<gene>
    <name evidence="3" type="ORF">BQ2448_7279</name>
</gene>
<keyword evidence="4" id="KW-1185">Reference proteome</keyword>
<feature type="compositionally biased region" description="Polar residues" evidence="2">
    <location>
        <begin position="254"/>
        <end position="269"/>
    </location>
</feature>
<feature type="compositionally biased region" description="Polar residues" evidence="2">
    <location>
        <begin position="44"/>
        <end position="53"/>
    </location>
</feature>
<sequence length="1121" mass="122431">MADTSVDYDSLLDDGDDSLFLFPTDAALAMPSSSARITARSKASLATQTQSMQMGPGPSTILRKPDSLLVKRRVAHGEPERKRFKASARAGVVNQPAAQGQQLTSGKGNAPTTPNDGNTTTSANTNLNNQTNVLNGKQKQWAHPNPFLNPSTVASISSPSIRRGRPKANAGVVDDDEEMPTIQVRGDGGYSVVPQTPPAPPNLDSGPRHGRGPSPNIDLSALQKWGQTTSMPPSYNPSESMIHRAAAGAARSPSKAQPNESRTSPMQTPQTTLSAAELAELAQLRKDKLELQNALRQKQVEIDQAKYAVQSRQGEISVVRARLQRAESAHAAVTAQEKKLRSSMNEKMEAKEKEHRAMIERLRIEHAFSVSLALPPLSRRARNVDDASHQLFHFIQRQEQETSRRMGSSQRPVASQRRGSMPPPPLPFAPSPSLNRTRGGPHAPKPAPTPRKQFGGFHNSFDGSPAPLVPPSTDRSARIGSSRFPMMSSPARARIDKGKNRMLTEDEDDSMVLDREDSRFESRFEDEAEGSESAEPQMEEDPLDANDERDWRSEIISALFNHVTYDHFDQESAIAPPGSTATQRSSASTFSVKGATATSHSSTLRRSTAASIATPDRMVTPISPVPTLHGITNIRFPSTLDPGLSLAYDDRCRELFGLLGRRSDPLVGGSNDAAQLADGIVAVFDGLIDLLDQAGLVGPLINLLSLVGHLVLLFQHFANSYLRETNTPGSRSRHAGEEAASDLLSKVGSLLRRYGRPLPPSRTASDLNPSRSRAKERSKRVRGFAMRANGTSSAMVAVKDDDRVELDPTRRNALLFAISDFVDALAWRASEAGEERFIDLLKSPNAINILLDPHHPPSLLLSTARSIALLACRPSLFRKILDVKFEEATPDSRSSQVPILDRLGALLQLNGTRDPLQPAYKLHMVVLSLLSTLLTRHDDVLVIISTSASLIPELLDKLFKDTRTLWDHDGSDLSDTTRTRLKSLWGPCRIASRLSANVHIFYYLTCALGSTIKIGEWFSESAYSGLHDRFNVAFGTLAFGNLPEWAEATAEGDELIRLSFLAQEIMEDVSPQEADEMELCFAVPGDEAFSAGSGQEELFEYGEEGDEDEEMVIRDLSQQGV</sequence>
<feature type="coiled-coil region" evidence="1">
    <location>
        <begin position="274"/>
        <end position="308"/>
    </location>
</feature>
<feature type="region of interest" description="Disordered" evidence="2">
    <location>
        <begin position="397"/>
        <end position="546"/>
    </location>
</feature>
<feature type="coiled-coil region" evidence="1">
    <location>
        <begin position="333"/>
        <end position="365"/>
    </location>
</feature>
<name>A0A238FMW0_9BASI</name>
<evidence type="ECO:0000313" key="4">
    <source>
        <dbReference type="Proteomes" id="UP000198372"/>
    </source>
</evidence>
<feature type="region of interest" description="Disordered" evidence="2">
    <location>
        <begin position="40"/>
        <end position="63"/>
    </location>
</feature>
<feature type="region of interest" description="Disordered" evidence="2">
    <location>
        <begin position="75"/>
        <end position="219"/>
    </location>
</feature>
<feature type="compositionally biased region" description="Acidic residues" evidence="2">
    <location>
        <begin position="526"/>
        <end position="545"/>
    </location>
</feature>
<accession>A0A238FMW0</accession>
<feature type="compositionally biased region" description="Low complexity" evidence="2">
    <location>
        <begin position="118"/>
        <end position="135"/>
    </location>
</feature>
<feature type="compositionally biased region" description="Polar residues" evidence="2">
    <location>
        <begin position="96"/>
        <end position="117"/>
    </location>
</feature>
<dbReference type="EMBL" id="FMSP01000018">
    <property type="protein sequence ID" value="SCV73353.1"/>
    <property type="molecule type" value="Genomic_DNA"/>
</dbReference>
<evidence type="ECO:0000313" key="3">
    <source>
        <dbReference type="EMBL" id="SCV73353.1"/>
    </source>
</evidence>
<dbReference type="Proteomes" id="UP000198372">
    <property type="component" value="Unassembled WGS sequence"/>
</dbReference>
<protein>
    <submittedName>
        <fullName evidence="3">BQ2448_7279 protein</fullName>
    </submittedName>
</protein>
<feature type="region of interest" description="Disordered" evidence="2">
    <location>
        <begin position="574"/>
        <end position="609"/>
    </location>
</feature>
<reference evidence="4" key="1">
    <citation type="submission" date="2016-09" db="EMBL/GenBank/DDBJ databases">
        <authorList>
            <person name="Jeantristanb JTB J.-T."/>
            <person name="Ricardo R."/>
        </authorList>
    </citation>
    <scope>NUCLEOTIDE SEQUENCE [LARGE SCALE GENOMIC DNA]</scope>
</reference>
<feature type="region of interest" description="Disordered" evidence="2">
    <location>
        <begin position="754"/>
        <end position="780"/>
    </location>
</feature>